<feature type="compositionally biased region" description="Polar residues" evidence="1">
    <location>
        <begin position="754"/>
        <end position="768"/>
    </location>
</feature>
<sequence>MAGSPLPPQPDTDCGSTPSRSHNIARPNLSSIFTSAPALPPPWGTAPSIYRSCSSQSASQSPRTHRFSGSSTSPGPRSARLPNSVASAGTHPTRPSSHTSLAEVGDGSGSSKVASPARWSGRTGPGKASPQARGKGSACIQRSEPGKEDTLKMLYDRLRQLEVLADSRAREAAGLRAKLNELRHGWLEEEGYRLKTQHSLSAAQSEIHHLRSMLYAQRCHQYPQRSSSCLQQAVTSPRNREGTSRRRSSNTGSSTSQDERKGEKFSKKDELQEGLKEKEKTTIMKEKARGENEAQSTICSEKKGFKTQDPQSKAKIEKNYVEQDWREVKGCAPGGKAWSTNVLTNSQTMSLTTVAVTGQGFADNVNSQAAGTCVDSQRRLAESLVENKAGASPLWSRQTTNMMSARLRNAKRIRPVTRKAAAAMAALRYGTPSPFLGSGRDWGWPWEQGSAKSDFMEATHPRCRDLGTQTEDIPGQYWGVVAPWSSLKAAPTTQDKTGNANFIGISSVSCELNPSSSPSPSTSTSTSLLTGPVCHCSLMRLSRQTEKNVLSQRSMEDLSLGHLYPTTATIVPASPTTSESLCNSESYDLEIQGKLINQSGDCTTDSISIISSDSFTTCKQDSLLTQSFDLTTLPEPIVEQCVDFQLPGETLPSEPECLRKSDDDNHALKRNPEELLKNEEHCRSNQSIISDLLGNQDTDQTSSLRMEDVHEISESVLDTNPPELQPDHIQDTPGNTFVPDRIKRVQSFHPVPQPSTQAHSQKVSAEPQTSVSSSTVDLVSTPATNLSLSQTQILSLVQTPSSSSCPVSDFEVSTPTLHPNHNASKSVDSESTYLPGLDSSQSSGFVPTQNHSHTCFQIPDISQVEQLLSRPAPSCSPSSETMDQGMMVPVSACAGSSETRHTRSSFWVEWLALVLPALPSVAWLALRHHGSSPEPLYNFGTLLRGCCALGLHRLREAGDREETELSGEQNESTEE</sequence>
<dbReference type="PANTHER" id="PTHR16208:SF4">
    <property type="entry name" value="SYNTABULIN"/>
    <property type="match status" value="1"/>
</dbReference>
<proteinExistence type="predicted"/>
<feature type="compositionally biased region" description="Polar residues" evidence="1">
    <location>
        <begin position="226"/>
        <end position="237"/>
    </location>
</feature>
<feature type="region of interest" description="Disordered" evidence="1">
    <location>
        <begin position="1"/>
        <end position="146"/>
    </location>
</feature>
<dbReference type="PANTHER" id="PTHR16208">
    <property type="entry name" value="MICROTUBULE-ASSOCIATED PROTEIN/SYNTAPHILIN"/>
    <property type="match status" value="1"/>
</dbReference>
<feature type="region of interest" description="Disordered" evidence="1">
    <location>
        <begin position="816"/>
        <end position="844"/>
    </location>
</feature>
<accession>A0A8C4RBS1</accession>
<reference evidence="2" key="1">
    <citation type="submission" date="2025-08" db="UniProtKB">
        <authorList>
            <consortium name="Ensembl"/>
        </authorList>
    </citation>
    <scope>IDENTIFICATION</scope>
</reference>
<name>A0A8C4RBS1_EPTBU</name>
<dbReference type="Ensembl" id="ENSEBUT00000027900.1">
    <property type="protein sequence ID" value="ENSEBUP00000027324.1"/>
    <property type="gene ID" value="ENSEBUG00000016749.1"/>
</dbReference>
<evidence type="ECO:0000313" key="3">
    <source>
        <dbReference type="Proteomes" id="UP000694388"/>
    </source>
</evidence>
<dbReference type="AlphaFoldDB" id="A0A8C4RBS1"/>
<keyword evidence="3" id="KW-1185">Reference proteome</keyword>
<feature type="compositionally biased region" description="Low complexity" evidence="1">
    <location>
        <begin position="52"/>
        <end position="61"/>
    </location>
</feature>
<feature type="compositionally biased region" description="Polar residues" evidence="1">
    <location>
        <begin position="14"/>
        <end position="34"/>
    </location>
</feature>
<reference evidence="2" key="2">
    <citation type="submission" date="2025-09" db="UniProtKB">
        <authorList>
            <consortium name="Ensembl"/>
        </authorList>
    </citation>
    <scope>IDENTIFICATION</scope>
</reference>
<dbReference type="GO" id="GO:0005881">
    <property type="term" value="C:cytoplasmic microtubule"/>
    <property type="evidence" value="ECO:0007669"/>
    <property type="project" value="TreeGrafter"/>
</dbReference>
<protein>
    <submittedName>
        <fullName evidence="2">Uncharacterized protein</fullName>
    </submittedName>
</protein>
<organism evidence="2 3">
    <name type="scientific">Eptatretus burgeri</name>
    <name type="common">Inshore hagfish</name>
    <dbReference type="NCBI Taxonomy" id="7764"/>
    <lineage>
        <taxon>Eukaryota</taxon>
        <taxon>Metazoa</taxon>
        <taxon>Chordata</taxon>
        <taxon>Craniata</taxon>
        <taxon>Vertebrata</taxon>
        <taxon>Cyclostomata</taxon>
        <taxon>Myxini</taxon>
        <taxon>Myxiniformes</taxon>
        <taxon>Myxinidae</taxon>
        <taxon>Eptatretinae</taxon>
        <taxon>Eptatretus</taxon>
    </lineage>
</organism>
<feature type="compositionally biased region" description="Pro residues" evidence="1">
    <location>
        <begin position="1"/>
        <end position="10"/>
    </location>
</feature>
<dbReference type="GO" id="GO:0019896">
    <property type="term" value="P:axonal transport of mitochondrion"/>
    <property type="evidence" value="ECO:0007669"/>
    <property type="project" value="TreeGrafter"/>
</dbReference>
<feature type="compositionally biased region" description="Basic and acidic residues" evidence="1">
    <location>
        <begin position="300"/>
        <end position="311"/>
    </location>
</feature>
<feature type="compositionally biased region" description="Basic and acidic residues" evidence="1">
    <location>
        <begin position="257"/>
        <end position="292"/>
    </location>
</feature>
<feature type="region of interest" description="Disordered" evidence="1">
    <location>
        <begin position="750"/>
        <end position="776"/>
    </location>
</feature>
<feature type="region of interest" description="Disordered" evidence="1">
    <location>
        <begin position="226"/>
        <end position="311"/>
    </location>
</feature>
<evidence type="ECO:0000313" key="2">
    <source>
        <dbReference type="Ensembl" id="ENSEBUP00000027324.1"/>
    </source>
</evidence>
<dbReference type="GO" id="GO:0060074">
    <property type="term" value="P:synapse maturation"/>
    <property type="evidence" value="ECO:0007669"/>
    <property type="project" value="TreeGrafter"/>
</dbReference>
<dbReference type="Proteomes" id="UP000694388">
    <property type="component" value="Unplaced"/>
</dbReference>
<evidence type="ECO:0000256" key="1">
    <source>
        <dbReference type="SAM" id="MobiDB-lite"/>
    </source>
</evidence>
<dbReference type="GO" id="GO:1904115">
    <property type="term" value="C:axon cytoplasm"/>
    <property type="evidence" value="ECO:0007669"/>
    <property type="project" value="GOC"/>
</dbReference>